<accession>A0A0F9E7X3</accession>
<organism evidence="3">
    <name type="scientific">marine sediment metagenome</name>
    <dbReference type="NCBI Taxonomy" id="412755"/>
    <lineage>
        <taxon>unclassified sequences</taxon>
        <taxon>metagenomes</taxon>
        <taxon>ecological metagenomes</taxon>
    </lineage>
</organism>
<dbReference type="EMBL" id="LAZR01038204">
    <property type="protein sequence ID" value="KKL20168.1"/>
    <property type="molecule type" value="Genomic_DNA"/>
</dbReference>
<keyword evidence="1" id="KW-0472">Membrane</keyword>
<feature type="transmembrane region" description="Helical" evidence="1">
    <location>
        <begin position="46"/>
        <end position="65"/>
    </location>
</feature>
<evidence type="ECO:0000313" key="3">
    <source>
        <dbReference type="EMBL" id="KKL20168.1"/>
    </source>
</evidence>
<keyword evidence="1" id="KW-1133">Transmembrane helix</keyword>
<proteinExistence type="predicted"/>
<evidence type="ECO:0000256" key="1">
    <source>
        <dbReference type="SAM" id="Phobius"/>
    </source>
</evidence>
<sequence>MGNNGFSMKEVVIEIKDDLKAFRVKYDEDQEKRDVEIAKRPTRTELYGSVTVVGVIVGIVISIVGG</sequence>
<evidence type="ECO:0000313" key="2">
    <source>
        <dbReference type="EMBL" id="KKK76157.1"/>
    </source>
</evidence>
<reference evidence="3" key="1">
    <citation type="journal article" date="2015" name="Nature">
        <title>Complex archaea that bridge the gap between prokaryotes and eukaryotes.</title>
        <authorList>
            <person name="Spang A."/>
            <person name="Saw J.H."/>
            <person name="Jorgensen S.L."/>
            <person name="Zaremba-Niedzwiedzka K."/>
            <person name="Martijn J."/>
            <person name="Lind A.E."/>
            <person name="van Eijk R."/>
            <person name="Schleper C."/>
            <person name="Guy L."/>
            <person name="Ettema T.J."/>
        </authorList>
    </citation>
    <scope>NUCLEOTIDE SEQUENCE</scope>
</reference>
<protein>
    <submittedName>
        <fullName evidence="3">Uncharacterized protein</fullName>
    </submittedName>
</protein>
<name>A0A0F9E7X3_9ZZZZ</name>
<gene>
    <name evidence="3" type="ORF">LCGC14_2458180</name>
    <name evidence="2" type="ORF">LCGC14_2866510</name>
</gene>
<dbReference type="AlphaFoldDB" id="A0A0F9E7X3"/>
<dbReference type="EMBL" id="LAZR01055533">
    <property type="protein sequence ID" value="KKK76157.1"/>
    <property type="molecule type" value="Genomic_DNA"/>
</dbReference>
<comment type="caution">
    <text evidence="3">The sequence shown here is derived from an EMBL/GenBank/DDBJ whole genome shotgun (WGS) entry which is preliminary data.</text>
</comment>
<keyword evidence="1" id="KW-0812">Transmembrane</keyword>